<accession>A0A9P1JZJ2</accession>
<dbReference type="AlphaFoldDB" id="A0A9P1JZJ2"/>
<dbReference type="Proteomes" id="UP000007319">
    <property type="component" value="Plasmid AZOBR_p3"/>
</dbReference>
<keyword evidence="1" id="KW-0614">Plasmid</keyword>
<name>A0A9P1JZJ2_9PROT</name>
<dbReference type="KEGG" id="abs:AZOBR_p340007"/>
<proteinExistence type="predicted"/>
<gene>
    <name evidence="1" type="ORF">AZOBR_p340007</name>
</gene>
<dbReference type="RefSeq" id="WP_014199285.1">
    <property type="nucleotide sequence ID" value="NC_016595.1"/>
</dbReference>
<keyword evidence="2" id="KW-1185">Reference proteome</keyword>
<evidence type="ECO:0000313" key="2">
    <source>
        <dbReference type="Proteomes" id="UP000007319"/>
    </source>
</evidence>
<protein>
    <submittedName>
        <fullName evidence="1">Uncharacterized protein</fullName>
    </submittedName>
</protein>
<organism evidence="1 2">
    <name type="scientific">Azospirillum baldaniorum</name>
    <dbReference type="NCBI Taxonomy" id="1064539"/>
    <lineage>
        <taxon>Bacteria</taxon>
        <taxon>Pseudomonadati</taxon>
        <taxon>Pseudomonadota</taxon>
        <taxon>Alphaproteobacteria</taxon>
        <taxon>Rhodospirillales</taxon>
        <taxon>Azospirillaceae</taxon>
        <taxon>Azospirillum</taxon>
    </lineage>
</organism>
<dbReference type="EMBL" id="HE577330">
    <property type="protein sequence ID" value="CCD02769.1"/>
    <property type="molecule type" value="Genomic_DNA"/>
</dbReference>
<reference evidence="1 2" key="1">
    <citation type="journal article" date="2011" name="PLoS Genet.">
        <title>Azospirillum genomes reveal transition of bacteria from aquatic to terrestrial environments.</title>
        <authorList>
            <person name="Wisniewski-Dye F."/>
            <person name="Borziak K."/>
            <person name="Khalsa-Moyers G."/>
            <person name="Alexandre G."/>
            <person name="Sukharnikov L.O."/>
            <person name="Wuichet K."/>
            <person name="Hurst G.B."/>
            <person name="McDonald W.H."/>
            <person name="Robertson J.S."/>
            <person name="Barbe V."/>
            <person name="Calteau A."/>
            <person name="Rouy Z."/>
            <person name="Mangenot S."/>
            <person name="Prigent-Combaret C."/>
            <person name="Normand P."/>
            <person name="Boyer M."/>
            <person name="Siguier P."/>
            <person name="Dessaux Y."/>
            <person name="Elmerich C."/>
            <person name="Condemine G."/>
            <person name="Krishnen G."/>
            <person name="Kennedy I."/>
            <person name="Paterson A.H."/>
            <person name="Gonzalez V."/>
            <person name="Mavingui P."/>
            <person name="Zhulin I.B."/>
        </authorList>
    </citation>
    <scope>NUCLEOTIDE SEQUENCE [LARGE SCALE GENOMIC DNA]</scope>
    <source>
        <strain evidence="1 2">Sp245</strain>
    </source>
</reference>
<geneLocation type="plasmid" evidence="1 2">
    <name>AZOBR_p3</name>
</geneLocation>
<sequence length="65" mass="6715">MAATADAKTGVERSGPAHQVTAMERSAGVYVSSDRIGVPAPNATGEISGLVRFASNPGFPKGQWR</sequence>
<evidence type="ECO:0000313" key="1">
    <source>
        <dbReference type="EMBL" id="CCD02769.1"/>
    </source>
</evidence>